<dbReference type="AlphaFoldDB" id="Q1Z6Y5"/>
<dbReference type="EMBL" id="AAPH01000005">
    <property type="protein sequence ID" value="EAS44318.1"/>
    <property type="molecule type" value="Genomic_DNA"/>
</dbReference>
<comment type="caution">
    <text evidence="2">The sequence shown here is derived from an EMBL/GenBank/DDBJ whole genome shotgun (WGS) entry which is preliminary data.</text>
</comment>
<feature type="chain" id="PRO_5004198180" evidence="1">
    <location>
        <begin position="21"/>
        <end position="101"/>
    </location>
</feature>
<accession>Q1Z6Y5</accession>
<evidence type="ECO:0000313" key="3">
    <source>
        <dbReference type="Proteomes" id="UP000003789"/>
    </source>
</evidence>
<dbReference type="Proteomes" id="UP000003789">
    <property type="component" value="Unassembled WGS sequence"/>
</dbReference>
<organism evidence="2 3">
    <name type="scientific">Photobacterium profundum 3TCK</name>
    <dbReference type="NCBI Taxonomy" id="314280"/>
    <lineage>
        <taxon>Bacteria</taxon>
        <taxon>Pseudomonadati</taxon>
        <taxon>Pseudomonadota</taxon>
        <taxon>Gammaproteobacteria</taxon>
        <taxon>Vibrionales</taxon>
        <taxon>Vibrionaceae</taxon>
        <taxon>Photobacterium</taxon>
    </lineage>
</organism>
<reference evidence="2 3" key="1">
    <citation type="submission" date="2006-03" db="EMBL/GenBank/DDBJ databases">
        <authorList>
            <person name="Bartlett D.H."/>
            <person name="Valle G."/>
            <person name="Lauro F.M."/>
            <person name="Vezzi A."/>
            <person name="Simonato F."/>
            <person name="Eloe E."/>
            <person name="Vitulo N."/>
            <person name="Stratton T.K."/>
            <person name="D'angelo M."/>
            <person name="Ferriera S."/>
            <person name="Johnson J."/>
            <person name="Kravitz S."/>
            <person name="Beeson K."/>
            <person name="Sutton G."/>
            <person name="Rogers Y."/>
            <person name="Friedman R."/>
            <person name="Frazier M."/>
            <person name="Venter J.C."/>
        </authorList>
    </citation>
    <scope>NUCLEOTIDE SEQUENCE [LARGE SCALE GENOMIC DNA]</scope>
    <source>
        <strain evidence="2 3">3TCK</strain>
    </source>
</reference>
<gene>
    <name evidence="2" type="ORF">P3TCK_06282</name>
</gene>
<name>Q1Z6Y5_9GAMM</name>
<dbReference type="OrthoDB" id="5817065at2"/>
<proteinExistence type="predicted"/>
<feature type="signal peptide" evidence="1">
    <location>
        <begin position="1"/>
        <end position="20"/>
    </location>
</feature>
<dbReference type="HOGENOM" id="CLU_2288928_0_0_6"/>
<sequence>MIKRATLLLTLITASLPTLASPDLIPQSEAQYVQLALIETIQITGDINDSLTSLVDRYLAHKTTDYYSIKDISEDTQANTLTIIVNLYKHENTIQPNQRVV</sequence>
<evidence type="ECO:0000313" key="2">
    <source>
        <dbReference type="EMBL" id="EAS44318.1"/>
    </source>
</evidence>
<dbReference type="RefSeq" id="WP_006229271.1">
    <property type="nucleotide sequence ID" value="NZ_CH724134.1"/>
</dbReference>
<evidence type="ECO:0000256" key="1">
    <source>
        <dbReference type="SAM" id="SignalP"/>
    </source>
</evidence>
<keyword evidence="1" id="KW-0732">Signal</keyword>
<protein>
    <submittedName>
        <fullName evidence="2">Uncharacterized protein</fullName>
    </submittedName>
</protein>